<feature type="domain" description="Penicillin-binding protein transpeptidase" evidence="15">
    <location>
        <begin position="343"/>
        <end position="678"/>
    </location>
</feature>
<dbReference type="Pfam" id="PF00905">
    <property type="entry name" value="Transpeptidase"/>
    <property type="match status" value="1"/>
</dbReference>
<dbReference type="Proteomes" id="UP000318667">
    <property type="component" value="Unassembled WGS sequence"/>
</dbReference>
<accession>A0A562JDS2</accession>
<dbReference type="RefSeq" id="WP_144544775.1">
    <property type="nucleotide sequence ID" value="NZ_CBCSDC010000018.1"/>
</dbReference>
<dbReference type="InterPro" id="IPR001460">
    <property type="entry name" value="PCN-bd_Tpept"/>
</dbReference>
<sequence>MGKKKKKSHVPFRVNLLFFAVFILFSLLILRLGVVQIVNGETYKKEVERTEDVIVSSPVPRGRMLDRNHQLIVDNIPKSAITYTNRNAKQEEMVEVADRLAVLIDKKPDKVRERDKKDFWIMKNPEAVKEKITEKEWELFENKKLTDKQIYEMQLERITDEDLNQLSEQDLEVLAIYREFTSGYAMTPQIVKNESVTPEEYAAVSENLQYLPGVNTTTDWDRTYAFGNTLQTVLGKVTDSNEGLPEERVDYFLARDYSRNERVGKSYLEMQYEDVLHGQKSKERLITKKGEILGSEMVSDGQRGKDLVLTIDMDLQRAVEKILEEEISAAKRTGGTYLMDRAFVVLMDPHTGEVLTMAGKMNGKDDDGRTVLQDYALGTIASSYNVGSSVKGATVLTGYKTGAITPGTTFLDAPMKIAGTPQVKKSWFNFQAVMNETRALRISSNVYMFKTAVEIADARYAYDQPLGFKNPRAFEDMRDSFGQFGLGVRTGIDLPNEMAGYEGPLRLPGFLLDLAIGQYDTYTPMQMAQYISTIANGGYRIQPRLVKEIREPSNVQNDLGPIWKDIQPTVLNTIDVTDRELSTVKEGLRQVMQHPEGTAYRRFADAPYSPAGKTGTAEAFYDGPLRKKGDPLIDVMNLSLVAYAPHNNPEIAMSVIVPWAYQGRSGHTANYEIGRRVLDTYFALKKQRMSGKKHEQPLKEKAENAETEES</sequence>
<dbReference type="Pfam" id="PF03717">
    <property type="entry name" value="PBP_dimer"/>
    <property type="match status" value="1"/>
</dbReference>
<proteinExistence type="inferred from homology"/>
<keyword evidence="17" id="KW-0132">Cell division</keyword>
<evidence type="ECO:0000259" key="16">
    <source>
        <dbReference type="Pfam" id="PF03717"/>
    </source>
</evidence>
<keyword evidence="12" id="KW-0961">Cell wall biogenesis/degradation</keyword>
<evidence type="ECO:0000256" key="13">
    <source>
        <dbReference type="ARBA" id="ARBA00034000"/>
    </source>
</evidence>
<organism evidence="17 18">
    <name type="scientific">Cytobacillus oceanisediminis</name>
    <dbReference type="NCBI Taxonomy" id="665099"/>
    <lineage>
        <taxon>Bacteria</taxon>
        <taxon>Bacillati</taxon>
        <taxon>Bacillota</taxon>
        <taxon>Bacilli</taxon>
        <taxon>Bacillales</taxon>
        <taxon>Bacillaceae</taxon>
        <taxon>Cytobacillus</taxon>
    </lineage>
</organism>
<feature type="compositionally biased region" description="Basic and acidic residues" evidence="14">
    <location>
        <begin position="692"/>
        <end position="704"/>
    </location>
</feature>
<keyword evidence="10" id="KW-1133">Transmembrane helix</keyword>
<dbReference type="PANTHER" id="PTHR30627">
    <property type="entry name" value="PEPTIDOGLYCAN D,D-TRANSPEPTIDASE"/>
    <property type="match status" value="1"/>
</dbReference>
<dbReference type="EMBL" id="VLKI01000017">
    <property type="protein sequence ID" value="TWH81291.1"/>
    <property type="molecule type" value="Genomic_DNA"/>
</dbReference>
<keyword evidence="7" id="KW-0812">Transmembrane</keyword>
<dbReference type="GO" id="GO:0071555">
    <property type="term" value="P:cell wall organization"/>
    <property type="evidence" value="ECO:0007669"/>
    <property type="project" value="UniProtKB-KW"/>
</dbReference>
<evidence type="ECO:0000256" key="2">
    <source>
        <dbReference type="ARBA" id="ARBA00004236"/>
    </source>
</evidence>
<keyword evidence="18" id="KW-1185">Reference proteome</keyword>
<feature type="region of interest" description="Disordered" evidence="14">
    <location>
        <begin position="688"/>
        <end position="710"/>
    </location>
</feature>
<dbReference type="GeneID" id="65405440"/>
<keyword evidence="8" id="KW-0133">Cell shape</keyword>
<evidence type="ECO:0000256" key="5">
    <source>
        <dbReference type="ARBA" id="ARBA00012448"/>
    </source>
</evidence>
<protein>
    <recommendedName>
        <fullName evidence="5">serine-type D-Ala-D-Ala carboxypeptidase</fullName>
        <ecNumber evidence="5">3.4.16.4</ecNumber>
    </recommendedName>
</protein>
<evidence type="ECO:0000256" key="7">
    <source>
        <dbReference type="ARBA" id="ARBA00022692"/>
    </source>
</evidence>
<name>A0A562JDS2_9BACI</name>
<dbReference type="GO" id="GO:0009002">
    <property type="term" value="F:serine-type D-Ala-D-Ala carboxypeptidase activity"/>
    <property type="evidence" value="ECO:0007669"/>
    <property type="project" value="UniProtKB-EC"/>
</dbReference>
<dbReference type="InterPro" id="IPR036138">
    <property type="entry name" value="PBP_dimer_sf"/>
</dbReference>
<evidence type="ECO:0000256" key="10">
    <source>
        <dbReference type="ARBA" id="ARBA00022989"/>
    </source>
</evidence>
<evidence type="ECO:0000313" key="17">
    <source>
        <dbReference type="EMBL" id="TWH81291.1"/>
    </source>
</evidence>
<dbReference type="GO" id="GO:0005886">
    <property type="term" value="C:plasma membrane"/>
    <property type="evidence" value="ECO:0007669"/>
    <property type="project" value="UniProtKB-SubCell"/>
</dbReference>
<dbReference type="GO" id="GO:0008360">
    <property type="term" value="P:regulation of cell shape"/>
    <property type="evidence" value="ECO:0007669"/>
    <property type="project" value="UniProtKB-KW"/>
</dbReference>
<dbReference type="AlphaFoldDB" id="A0A562JDS2"/>
<evidence type="ECO:0000313" key="18">
    <source>
        <dbReference type="Proteomes" id="UP000318667"/>
    </source>
</evidence>
<gene>
    <name evidence="17" type="ORF">IQ19_04334</name>
</gene>
<dbReference type="Gene3D" id="3.90.1310.10">
    <property type="entry name" value="Penicillin-binding protein 2a (Domain 2)"/>
    <property type="match status" value="1"/>
</dbReference>
<dbReference type="Gene3D" id="3.40.710.10">
    <property type="entry name" value="DD-peptidase/beta-lactamase superfamily"/>
    <property type="match status" value="1"/>
</dbReference>
<dbReference type="OrthoDB" id="9770103at2"/>
<evidence type="ECO:0000256" key="14">
    <source>
        <dbReference type="SAM" id="MobiDB-lite"/>
    </source>
</evidence>
<dbReference type="EC" id="3.4.16.4" evidence="5"/>
<evidence type="ECO:0000256" key="3">
    <source>
        <dbReference type="ARBA" id="ARBA00004752"/>
    </source>
</evidence>
<dbReference type="GO" id="GO:0071972">
    <property type="term" value="F:peptidoglycan L,D-transpeptidase activity"/>
    <property type="evidence" value="ECO:0007669"/>
    <property type="project" value="TreeGrafter"/>
</dbReference>
<dbReference type="InterPro" id="IPR050515">
    <property type="entry name" value="Beta-lactam/transpept"/>
</dbReference>
<evidence type="ECO:0000256" key="1">
    <source>
        <dbReference type="ARBA" id="ARBA00004167"/>
    </source>
</evidence>
<evidence type="ECO:0000256" key="4">
    <source>
        <dbReference type="ARBA" id="ARBA00007171"/>
    </source>
</evidence>
<feature type="domain" description="Penicillin-binding protein dimerisation" evidence="16">
    <location>
        <begin position="58"/>
        <end position="291"/>
    </location>
</feature>
<keyword evidence="17" id="KW-0131">Cell cycle</keyword>
<comment type="pathway">
    <text evidence="3">Cell wall biogenesis; peptidoglycan biosynthesis.</text>
</comment>
<dbReference type="Gene3D" id="1.10.10.1230">
    <property type="entry name" value="Penicillin-binding protein, N-terminal non-catalytic domain, head sub-domain"/>
    <property type="match status" value="1"/>
</dbReference>
<keyword evidence="6" id="KW-1003">Cell membrane</keyword>
<dbReference type="PANTHER" id="PTHR30627:SF2">
    <property type="entry name" value="PEPTIDOGLYCAN D,D-TRANSPEPTIDASE MRDA"/>
    <property type="match status" value="1"/>
</dbReference>
<dbReference type="GO" id="GO:0009252">
    <property type="term" value="P:peptidoglycan biosynthetic process"/>
    <property type="evidence" value="ECO:0007669"/>
    <property type="project" value="UniProtKB-UniPathway"/>
</dbReference>
<dbReference type="GO" id="GO:0008658">
    <property type="term" value="F:penicillin binding"/>
    <property type="evidence" value="ECO:0007669"/>
    <property type="project" value="InterPro"/>
</dbReference>
<dbReference type="InterPro" id="IPR005311">
    <property type="entry name" value="PBP_dimer"/>
</dbReference>
<dbReference type="GO" id="GO:0051301">
    <property type="term" value="P:cell division"/>
    <property type="evidence" value="ECO:0007669"/>
    <property type="project" value="UniProtKB-KW"/>
</dbReference>
<dbReference type="SUPFAM" id="SSF56519">
    <property type="entry name" value="Penicillin binding protein dimerisation domain"/>
    <property type="match status" value="1"/>
</dbReference>
<dbReference type="SUPFAM" id="SSF56601">
    <property type="entry name" value="beta-lactamase/transpeptidase-like"/>
    <property type="match status" value="1"/>
</dbReference>
<comment type="subcellular location">
    <subcellularLocation>
        <location evidence="2">Cell membrane</location>
    </subcellularLocation>
    <subcellularLocation>
        <location evidence="1">Membrane</location>
        <topology evidence="1">Single-pass membrane protein</topology>
    </subcellularLocation>
</comment>
<dbReference type="UniPathway" id="UPA00219"/>
<evidence type="ECO:0000256" key="11">
    <source>
        <dbReference type="ARBA" id="ARBA00023136"/>
    </source>
</evidence>
<evidence type="ECO:0000256" key="12">
    <source>
        <dbReference type="ARBA" id="ARBA00023316"/>
    </source>
</evidence>
<keyword evidence="11" id="KW-0472">Membrane</keyword>
<dbReference type="InterPro" id="IPR012338">
    <property type="entry name" value="Beta-lactam/transpept-like"/>
</dbReference>
<evidence type="ECO:0000259" key="15">
    <source>
        <dbReference type="Pfam" id="PF00905"/>
    </source>
</evidence>
<evidence type="ECO:0000256" key="8">
    <source>
        <dbReference type="ARBA" id="ARBA00022960"/>
    </source>
</evidence>
<keyword evidence="9" id="KW-0573">Peptidoglycan synthesis</keyword>
<evidence type="ECO:0000256" key="9">
    <source>
        <dbReference type="ARBA" id="ARBA00022984"/>
    </source>
</evidence>
<comment type="similarity">
    <text evidence="4">Belongs to the transpeptidase family.</text>
</comment>
<reference evidence="17 18" key="1">
    <citation type="journal article" date="2015" name="Stand. Genomic Sci.">
        <title>Genomic Encyclopedia of Bacterial and Archaeal Type Strains, Phase III: the genomes of soil and plant-associated and newly described type strains.</title>
        <authorList>
            <person name="Whitman W.B."/>
            <person name="Woyke T."/>
            <person name="Klenk H.P."/>
            <person name="Zhou Y."/>
            <person name="Lilburn T.G."/>
            <person name="Beck B.J."/>
            <person name="De Vos P."/>
            <person name="Vandamme P."/>
            <person name="Eisen J.A."/>
            <person name="Garrity G."/>
            <person name="Hugenholtz P."/>
            <person name="Kyrpides N.C."/>
        </authorList>
    </citation>
    <scope>NUCLEOTIDE SEQUENCE [LARGE SCALE GENOMIC DNA]</scope>
    <source>
        <strain evidence="17 18">CGMCC 1.10115</strain>
    </source>
</reference>
<comment type="catalytic activity">
    <reaction evidence="13">
        <text>Preferential cleavage: (Ac)2-L-Lys-D-Ala-|-D-Ala. Also transpeptidation of peptidyl-alanyl moieties that are N-acyl substituents of D-alanine.</text>
        <dbReference type="EC" id="3.4.16.4"/>
    </reaction>
</comment>
<evidence type="ECO:0000256" key="6">
    <source>
        <dbReference type="ARBA" id="ARBA00022475"/>
    </source>
</evidence>
<comment type="caution">
    <text evidence="17">The sequence shown here is derived from an EMBL/GenBank/DDBJ whole genome shotgun (WGS) entry which is preliminary data.</text>
</comment>